<dbReference type="EMBL" id="JAFIQS010000004">
    <property type="protein sequence ID" value="KAG5170514.1"/>
    <property type="molecule type" value="Genomic_DNA"/>
</dbReference>
<organism evidence="2">
    <name type="scientific">Psilocybe cubensis</name>
    <name type="common">Psychedelic mushroom</name>
    <name type="synonym">Stropharia cubensis</name>
    <dbReference type="NCBI Taxonomy" id="181762"/>
    <lineage>
        <taxon>Eukaryota</taxon>
        <taxon>Fungi</taxon>
        <taxon>Dikarya</taxon>
        <taxon>Basidiomycota</taxon>
        <taxon>Agaricomycotina</taxon>
        <taxon>Agaricomycetes</taxon>
        <taxon>Agaricomycetidae</taxon>
        <taxon>Agaricales</taxon>
        <taxon>Agaricineae</taxon>
        <taxon>Strophariaceae</taxon>
        <taxon>Psilocybe</taxon>
    </lineage>
</organism>
<proteinExistence type="predicted"/>
<dbReference type="AlphaFoldDB" id="A0A8H7Y3F0"/>
<dbReference type="OrthoDB" id="5125733at2759"/>
<comment type="caution">
    <text evidence="2">The sequence shown here is derived from an EMBL/GenBank/DDBJ whole genome shotgun (WGS) entry which is preliminary data.</text>
</comment>
<dbReference type="PANTHER" id="PTHR33112:SF12">
    <property type="entry name" value="HETEROKARYON INCOMPATIBILITY DOMAIN-CONTAINING PROTEIN"/>
    <property type="match status" value="1"/>
</dbReference>
<protein>
    <recommendedName>
        <fullName evidence="1">Heterokaryon incompatibility domain-containing protein</fullName>
    </recommendedName>
</protein>
<dbReference type="Pfam" id="PF06985">
    <property type="entry name" value="HET"/>
    <property type="match status" value="1"/>
</dbReference>
<evidence type="ECO:0000259" key="1">
    <source>
        <dbReference type="Pfam" id="PF06985"/>
    </source>
</evidence>
<sequence length="684" mass="77929">MKALCDICKSLDLHKLNNRKPQKYAFGTWGDVKKRSITCPFCYLVLCSSPGREYWEGQARVQWKEEGGYFTENLVEHIAFLNEDTSTSPHGTARILGPQIDVNLVRKWVKLCETNHRDTCETKLEVVRTPSNPGGLKVFRVIDVIDSCLVDARPGIRFVPLSYVWGDGFVPKIKLTRDTVKSFYTKGFFREAGRKVPTTIRDAMAFIAKVGERYLWTDSLCLIQDEPSDLGDGISKMDLVYQCGVFTLIAASGTDADAGLPGVHSDSLADPRVDEQLKVEVLPGIKMTITKGVYDNFMFTAYRERGWTMQELLLSHRTVIITRNMTFFCCRKNTWSEDTIYDKYPNVVNTLVDPKSGNGVMFLSDNEPNPCVTYGSELANYSSRRLNKEYDAINAFTGFLNRLKIQSHSDVLQGLLTVHFDIGLLFTDVAAHSGPPSTDYVRRKGFPTWSWAGWRGEKGVFARKCKVPDDINHWLKYNTYIVWYVRSPDAPQLKLVWDFSCQSQYGKLDSHLIGYRPTFDNPYGHAPNPELKGLQIEPEESNKKRMDTIYRELRERKYPLLHFFAHVVFAAKLVPPKPDGSQVHQVLGIDGGRCGSISIDDRDLVNDVSGPYEIILLSKVDQYYDFFYKSEINTSSKEKYWAMLIMRVGSEKVVAERRGLGFVFFNTVHSMVGGRKYWKEIVLA</sequence>
<feature type="domain" description="Heterokaryon incompatibility" evidence="1">
    <location>
        <begin position="159"/>
        <end position="311"/>
    </location>
</feature>
<reference evidence="2" key="1">
    <citation type="submission" date="2021-02" db="EMBL/GenBank/DDBJ databases">
        <title>Psilocybe cubensis genome.</title>
        <authorList>
            <person name="Mckernan K.J."/>
            <person name="Crawford S."/>
            <person name="Trippe A."/>
            <person name="Kane L.T."/>
            <person name="Mclaughlin S."/>
        </authorList>
    </citation>
    <scope>NUCLEOTIDE SEQUENCE [LARGE SCALE GENOMIC DNA]</scope>
    <source>
        <strain evidence="2">MGC-MH-2018</strain>
    </source>
</reference>
<gene>
    <name evidence="2" type="ORF">JR316_004903</name>
</gene>
<accession>A0A8H7Y3F0</accession>
<evidence type="ECO:0000313" key="2">
    <source>
        <dbReference type="EMBL" id="KAG5170514.1"/>
    </source>
</evidence>
<dbReference type="PANTHER" id="PTHR33112">
    <property type="entry name" value="DOMAIN PROTEIN, PUTATIVE-RELATED"/>
    <property type="match status" value="1"/>
</dbReference>
<dbReference type="InterPro" id="IPR010730">
    <property type="entry name" value="HET"/>
</dbReference>
<name>A0A8H7Y3F0_PSICU</name>